<dbReference type="EMBL" id="CAJVQA010039559">
    <property type="protein sequence ID" value="CAG8812166.1"/>
    <property type="molecule type" value="Genomic_DNA"/>
</dbReference>
<protein>
    <submittedName>
        <fullName evidence="1">13050_t:CDS:1</fullName>
    </submittedName>
</protein>
<accession>A0A9N9PFR9</accession>
<feature type="non-terminal residue" evidence="1">
    <location>
        <position position="1"/>
    </location>
</feature>
<evidence type="ECO:0000313" key="1">
    <source>
        <dbReference type="EMBL" id="CAG8812166.1"/>
    </source>
</evidence>
<feature type="non-terminal residue" evidence="1">
    <location>
        <position position="118"/>
    </location>
</feature>
<reference evidence="1" key="1">
    <citation type="submission" date="2021-06" db="EMBL/GenBank/DDBJ databases">
        <authorList>
            <person name="Kallberg Y."/>
            <person name="Tangrot J."/>
            <person name="Rosling A."/>
        </authorList>
    </citation>
    <scope>NUCLEOTIDE SEQUENCE</scope>
    <source>
        <strain evidence="1">FL966</strain>
    </source>
</reference>
<proteinExistence type="predicted"/>
<dbReference type="OrthoDB" id="2443768at2759"/>
<organism evidence="1 2">
    <name type="scientific">Cetraspora pellucida</name>
    <dbReference type="NCBI Taxonomy" id="1433469"/>
    <lineage>
        <taxon>Eukaryota</taxon>
        <taxon>Fungi</taxon>
        <taxon>Fungi incertae sedis</taxon>
        <taxon>Mucoromycota</taxon>
        <taxon>Glomeromycotina</taxon>
        <taxon>Glomeromycetes</taxon>
        <taxon>Diversisporales</taxon>
        <taxon>Gigasporaceae</taxon>
        <taxon>Cetraspora</taxon>
    </lineage>
</organism>
<dbReference type="Proteomes" id="UP000789759">
    <property type="component" value="Unassembled WGS sequence"/>
</dbReference>
<name>A0A9N9PFR9_9GLOM</name>
<sequence length="118" mass="13739">INTPTNTSGLLDHIKLSLYNGLLHYWPTPNINIYLACQLDPRCKRLRFLSIDEQNKAKEILYMIYAEFKERYYSSKQVSSLGSDLIPMINKSENQVYHKGFIKSVFSSNFQNQDNEIA</sequence>
<comment type="caution">
    <text evidence="1">The sequence shown here is derived from an EMBL/GenBank/DDBJ whole genome shotgun (WGS) entry which is preliminary data.</text>
</comment>
<keyword evidence="2" id="KW-1185">Reference proteome</keyword>
<dbReference type="AlphaFoldDB" id="A0A9N9PFR9"/>
<gene>
    <name evidence="1" type="ORF">CPELLU_LOCUS18764</name>
</gene>
<evidence type="ECO:0000313" key="2">
    <source>
        <dbReference type="Proteomes" id="UP000789759"/>
    </source>
</evidence>